<dbReference type="InterPro" id="IPR051404">
    <property type="entry name" value="TA_system_antitoxin"/>
</dbReference>
<dbReference type="Proteomes" id="UP000057043">
    <property type="component" value="Unassembled WGS sequence"/>
</dbReference>
<evidence type="ECO:0000313" key="2">
    <source>
        <dbReference type="EMBL" id="KUK44086.1"/>
    </source>
</evidence>
<accession>A0A101FTA4</accession>
<dbReference type="InterPro" id="IPR035069">
    <property type="entry name" value="TTHA1013/TTHA0281-like"/>
</dbReference>
<dbReference type="Pfam" id="PF15919">
    <property type="entry name" value="HicB_lk_antitox"/>
    <property type="match status" value="1"/>
</dbReference>
<protein>
    <recommendedName>
        <fullName evidence="1">HicB-like antitoxin of toxin-antitoxin system domain-containing protein</fullName>
    </recommendedName>
</protein>
<dbReference type="InterPro" id="IPR031807">
    <property type="entry name" value="HicB-like"/>
</dbReference>
<feature type="domain" description="HicB-like antitoxin of toxin-antitoxin system" evidence="1">
    <location>
        <begin position="6"/>
        <end position="67"/>
    </location>
</feature>
<dbReference type="Proteomes" id="UP000053961">
    <property type="component" value="Unassembled WGS sequence"/>
</dbReference>
<reference evidence="3" key="1">
    <citation type="journal article" date="2015" name="MBio">
        <title>Genome-resolved metagenomic analysis reveals roles for candidate phyla and other microbial community members in biogeochemical transformations in oil reservoirs.</title>
        <authorList>
            <person name="Hu P."/>
            <person name="Tom L."/>
            <person name="Singh A."/>
            <person name="Thomas B.C."/>
            <person name="Baker B.J."/>
            <person name="Piceno Y.M."/>
            <person name="Andersen G.L."/>
            <person name="Banfield J.F."/>
        </authorList>
    </citation>
    <scope>NUCLEOTIDE SEQUENCE [LARGE SCALE GENOMIC DNA]</scope>
    <source>
        <strain evidence="3">56_747</strain>
    </source>
</reference>
<evidence type="ECO:0000313" key="5">
    <source>
        <dbReference type="Proteomes" id="UP000057043"/>
    </source>
</evidence>
<organism evidence="2 5">
    <name type="scientific">Methanothrix harundinacea</name>
    <dbReference type="NCBI Taxonomy" id="301375"/>
    <lineage>
        <taxon>Archaea</taxon>
        <taxon>Methanobacteriati</taxon>
        <taxon>Methanobacteriota</taxon>
        <taxon>Stenosarchaea group</taxon>
        <taxon>Methanomicrobia</taxon>
        <taxon>Methanotrichales</taxon>
        <taxon>Methanotrichaceae</taxon>
        <taxon>Methanothrix</taxon>
    </lineage>
</organism>
<dbReference type="SUPFAM" id="SSF143100">
    <property type="entry name" value="TTHA1013/TTHA0281-like"/>
    <property type="match status" value="1"/>
</dbReference>
<dbReference type="PANTHER" id="PTHR34504">
    <property type="entry name" value="ANTITOXIN HICB"/>
    <property type="match status" value="1"/>
</dbReference>
<sequence length="73" mass="8111">MTRARYAIIIEKGERNYSAYCPDLPGVAAAGETEEETAELMREAIEFHLEGLKEDNLPIPEPTTTARCVEISV</sequence>
<reference evidence="4 5" key="2">
    <citation type="journal article" date="2015" name="MBio">
        <title>Genome-Resolved Metagenomic Analysis Reveals Roles for Candidate Phyla and Other Microbial Community Members in Biogeochemical Transformations in Oil Reservoirs.</title>
        <authorList>
            <person name="Hu P."/>
            <person name="Tom L."/>
            <person name="Singh A."/>
            <person name="Thomas B.C."/>
            <person name="Baker B.J."/>
            <person name="Piceno Y.M."/>
            <person name="Andersen G.L."/>
            <person name="Banfield J.F."/>
        </authorList>
    </citation>
    <scope>NUCLEOTIDE SEQUENCE [LARGE SCALE GENOMIC DNA]</scope>
    <source>
        <strain evidence="2">57_489</strain>
    </source>
</reference>
<dbReference type="EMBL" id="LGFT01000035">
    <property type="protein sequence ID" value="KUK44086.1"/>
    <property type="molecule type" value="Genomic_DNA"/>
</dbReference>
<comment type="caution">
    <text evidence="2">The sequence shown here is derived from an EMBL/GenBank/DDBJ whole genome shotgun (WGS) entry which is preliminary data.</text>
</comment>
<gene>
    <name evidence="2" type="ORF">XD72_1539</name>
    <name evidence="3" type="ORF">XE07_1817</name>
</gene>
<dbReference type="Gene3D" id="3.30.160.250">
    <property type="match status" value="1"/>
</dbReference>
<evidence type="ECO:0000313" key="3">
    <source>
        <dbReference type="EMBL" id="KUK95358.1"/>
    </source>
</evidence>
<dbReference type="EMBL" id="LGHB01000035">
    <property type="protein sequence ID" value="KUK95358.1"/>
    <property type="molecule type" value="Genomic_DNA"/>
</dbReference>
<proteinExistence type="predicted"/>
<dbReference type="PATRIC" id="fig|301375.6.peg.1250"/>
<dbReference type="PANTHER" id="PTHR34504:SF2">
    <property type="entry name" value="UPF0150 PROTEIN SSL0259"/>
    <property type="match status" value="1"/>
</dbReference>
<name>A0A101FTA4_9EURY</name>
<dbReference type="AlphaFoldDB" id="A0A101FTA4"/>
<evidence type="ECO:0000313" key="4">
    <source>
        <dbReference type="Proteomes" id="UP000053961"/>
    </source>
</evidence>
<evidence type="ECO:0000259" key="1">
    <source>
        <dbReference type="Pfam" id="PF15919"/>
    </source>
</evidence>